<reference evidence="1 2" key="1">
    <citation type="submission" date="2017-07" db="EMBL/GenBank/DDBJ databases">
        <authorList>
            <person name="Talla V."/>
            <person name="Backstrom N."/>
        </authorList>
    </citation>
    <scope>NUCLEOTIDE SEQUENCE [LARGE SCALE GENOMIC DNA]</scope>
</reference>
<evidence type="ECO:0000313" key="2">
    <source>
        <dbReference type="Proteomes" id="UP000324832"/>
    </source>
</evidence>
<keyword evidence="2" id="KW-1185">Reference proteome</keyword>
<evidence type="ECO:0000313" key="1">
    <source>
        <dbReference type="EMBL" id="VVD02312.1"/>
    </source>
</evidence>
<proteinExistence type="predicted"/>
<dbReference type="EMBL" id="FZQP02005999">
    <property type="protein sequence ID" value="VVD02312.1"/>
    <property type="molecule type" value="Genomic_DNA"/>
</dbReference>
<evidence type="ECO:0008006" key="3">
    <source>
        <dbReference type="Google" id="ProtNLM"/>
    </source>
</evidence>
<dbReference type="Proteomes" id="UP000324832">
    <property type="component" value="Unassembled WGS sequence"/>
</dbReference>
<sequence length="62" mass="6879">MPSPCEPCKDSCVDGCNDNCECEKDKNCEDCSSTKVAVVVAVGVARLQEHEQDESHLQLWQH</sequence>
<protein>
    <recommendedName>
        <fullName evidence="3">Metallothionein</fullName>
    </recommendedName>
</protein>
<name>A0A5E4QZ93_9NEOP</name>
<organism evidence="1 2">
    <name type="scientific">Leptidea sinapis</name>
    <dbReference type="NCBI Taxonomy" id="189913"/>
    <lineage>
        <taxon>Eukaryota</taxon>
        <taxon>Metazoa</taxon>
        <taxon>Ecdysozoa</taxon>
        <taxon>Arthropoda</taxon>
        <taxon>Hexapoda</taxon>
        <taxon>Insecta</taxon>
        <taxon>Pterygota</taxon>
        <taxon>Neoptera</taxon>
        <taxon>Endopterygota</taxon>
        <taxon>Lepidoptera</taxon>
        <taxon>Glossata</taxon>
        <taxon>Ditrysia</taxon>
        <taxon>Papilionoidea</taxon>
        <taxon>Pieridae</taxon>
        <taxon>Dismorphiinae</taxon>
        <taxon>Leptidea</taxon>
    </lineage>
</organism>
<accession>A0A5E4QZ93</accession>
<gene>
    <name evidence="1" type="ORF">LSINAPIS_LOCUS12560</name>
</gene>
<dbReference type="AlphaFoldDB" id="A0A5E4QZ93"/>